<sequence length="93" mass="10429">MPPDRQRPDRGSRNSSWQRAKLVAVALSTMQVTERFGSVPPQFKGRTLGVVRGLPPLFPFHQPHERTCRKGTIHLQTSMSSAGFEPSPYGRLD</sequence>
<proteinExistence type="predicted"/>
<dbReference type="AlphaFoldDB" id="A0A8X6SNY2"/>
<comment type="caution">
    <text evidence="1">The sequence shown here is derived from an EMBL/GenBank/DDBJ whole genome shotgun (WGS) entry which is preliminary data.</text>
</comment>
<evidence type="ECO:0000313" key="2">
    <source>
        <dbReference type="Proteomes" id="UP000887159"/>
    </source>
</evidence>
<evidence type="ECO:0000313" key="1">
    <source>
        <dbReference type="EMBL" id="GFY17267.1"/>
    </source>
</evidence>
<reference evidence="1" key="1">
    <citation type="submission" date="2020-08" db="EMBL/GenBank/DDBJ databases">
        <title>Multicomponent nature underlies the extraordinary mechanical properties of spider dragline silk.</title>
        <authorList>
            <person name="Kono N."/>
            <person name="Nakamura H."/>
            <person name="Mori M."/>
            <person name="Yoshida Y."/>
            <person name="Ohtoshi R."/>
            <person name="Malay A.D."/>
            <person name="Moran D.A.P."/>
            <person name="Tomita M."/>
            <person name="Numata K."/>
            <person name="Arakawa K."/>
        </authorList>
    </citation>
    <scope>NUCLEOTIDE SEQUENCE</scope>
</reference>
<organism evidence="1 2">
    <name type="scientific">Trichonephila clavipes</name>
    <name type="common">Golden silk orbweaver</name>
    <name type="synonym">Nephila clavipes</name>
    <dbReference type="NCBI Taxonomy" id="2585209"/>
    <lineage>
        <taxon>Eukaryota</taxon>
        <taxon>Metazoa</taxon>
        <taxon>Ecdysozoa</taxon>
        <taxon>Arthropoda</taxon>
        <taxon>Chelicerata</taxon>
        <taxon>Arachnida</taxon>
        <taxon>Araneae</taxon>
        <taxon>Araneomorphae</taxon>
        <taxon>Entelegynae</taxon>
        <taxon>Araneoidea</taxon>
        <taxon>Nephilidae</taxon>
        <taxon>Trichonephila</taxon>
    </lineage>
</organism>
<gene>
    <name evidence="1" type="ORF">TNCV_1090411</name>
</gene>
<dbReference type="EMBL" id="BMAU01021343">
    <property type="protein sequence ID" value="GFY17267.1"/>
    <property type="molecule type" value="Genomic_DNA"/>
</dbReference>
<protein>
    <submittedName>
        <fullName evidence="1">Uncharacterized protein</fullName>
    </submittedName>
</protein>
<keyword evidence="2" id="KW-1185">Reference proteome</keyword>
<name>A0A8X6SNY2_TRICX</name>
<dbReference type="Proteomes" id="UP000887159">
    <property type="component" value="Unassembled WGS sequence"/>
</dbReference>
<accession>A0A8X6SNY2</accession>